<name>A0A9P8I405_9PEZI</name>
<dbReference type="OrthoDB" id="2735536at2759"/>
<dbReference type="Gene3D" id="3.40.50.720">
    <property type="entry name" value="NAD(P)-binding Rossmann-like Domain"/>
    <property type="match status" value="1"/>
</dbReference>
<feature type="domain" description="NAD-dependent epimerase/dehydratase" evidence="3">
    <location>
        <begin position="5"/>
        <end position="260"/>
    </location>
</feature>
<dbReference type="FunFam" id="3.40.50.720:FF:000191">
    <property type="entry name" value="Methylglyoxal reductase (NADPH-dependent)"/>
    <property type="match status" value="1"/>
</dbReference>
<evidence type="ECO:0000259" key="3">
    <source>
        <dbReference type="Pfam" id="PF01370"/>
    </source>
</evidence>
<organism evidence="4 5">
    <name type="scientific">Glutinoglossum americanum</name>
    <dbReference type="NCBI Taxonomy" id="1670608"/>
    <lineage>
        <taxon>Eukaryota</taxon>
        <taxon>Fungi</taxon>
        <taxon>Dikarya</taxon>
        <taxon>Ascomycota</taxon>
        <taxon>Pezizomycotina</taxon>
        <taxon>Geoglossomycetes</taxon>
        <taxon>Geoglossales</taxon>
        <taxon>Geoglossaceae</taxon>
        <taxon>Glutinoglossum</taxon>
    </lineage>
</organism>
<dbReference type="PANTHER" id="PTHR10366">
    <property type="entry name" value="NAD DEPENDENT EPIMERASE/DEHYDRATASE"/>
    <property type="match status" value="1"/>
</dbReference>
<dbReference type="AlphaFoldDB" id="A0A9P8I405"/>
<accession>A0A9P8I405</accession>
<proteinExistence type="inferred from homology"/>
<evidence type="ECO:0000256" key="2">
    <source>
        <dbReference type="ARBA" id="ARBA00023445"/>
    </source>
</evidence>
<dbReference type="EMBL" id="JAGHQL010000046">
    <property type="protein sequence ID" value="KAH0542794.1"/>
    <property type="molecule type" value="Genomic_DNA"/>
</dbReference>
<gene>
    <name evidence="4" type="ORF">FGG08_002842</name>
</gene>
<dbReference type="InterPro" id="IPR050425">
    <property type="entry name" value="NAD(P)_dehydrat-like"/>
</dbReference>
<dbReference type="InterPro" id="IPR001509">
    <property type="entry name" value="Epimerase_deHydtase"/>
</dbReference>
<dbReference type="Pfam" id="PF01370">
    <property type="entry name" value="Epimerase"/>
    <property type="match status" value="1"/>
</dbReference>
<comment type="caution">
    <text evidence="4">The sequence shown here is derived from an EMBL/GenBank/DDBJ whole genome shotgun (WGS) entry which is preliminary data.</text>
</comment>
<reference evidence="4" key="1">
    <citation type="submission" date="2021-03" db="EMBL/GenBank/DDBJ databases">
        <title>Comparative genomics and phylogenomic investigation of the class Geoglossomycetes provide insights into ecological specialization and systematics.</title>
        <authorList>
            <person name="Melie T."/>
            <person name="Pirro S."/>
            <person name="Miller A.N."/>
            <person name="Quandt A."/>
        </authorList>
    </citation>
    <scope>NUCLEOTIDE SEQUENCE</scope>
    <source>
        <strain evidence="4">GBOQ0MN5Z8</strain>
    </source>
</reference>
<keyword evidence="5" id="KW-1185">Reference proteome</keyword>
<evidence type="ECO:0000313" key="5">
    <source>
        <dbReference type="Proteomes" id="UP000698800"/>
    </source>
</evidence>
<evidence type="ECO:0000313" key="4">
    <source>
        <dbReference type="EMBL" id="KAH0542794.1"/>
    </source>
</evidence>
<dbReference type="Proteomes" id="UP000698800">
    <property type="component" value="Unassembled WGS sequence"/>
</dbReference>
<dbReference type="CDD" id="cd05227">
    <property type="entry name" value="AR_SDR_e"/>
    <property type="match status" value="1"/>
</dbReference>
<keyword evidence="1" id="KW-0560">Oxidoreductase</keyword>
<dbReference type="InterPro" id="IPR036291">
    <property type="entry name" value="NAD(P)-bd_dom_sf"/>
</dbReference>
<dbReference type="GO" id="GO:0016616">
    <property type="term" value="F:oxidoreductase activity, acting on the CH-OH group of donors, NAD or NADP as acceptor"/>
    <property type="evidence" value="ECO:0007669"/>
    <property type="project" value="TreeGrafter"/>
</dbReference>
<sequence>MVGRVLLTGGNGFVGAHILEQLLAKGFQVRSVVRSQAKAEQVHSDHPNAGSKLDFFIVPDITTAGAFNEAVKSTPPFDTIIHTASPFLYSAANDNLDFLNPALLGTTEILKSTKSFAPEVKRVIITSSFAAVIDASVPEDAGKIYTSEDWNPVSWDEALTLDKAWAYRASKKFAEKAAWDFLRNEKPHFDLVTFNPPMVYGPLRHSVSKITDLNQSNARIWNLFINSSKDAELPPNGLYIFADVRDLAYAHVQAALLPEASNRRFIFSRSQVSSQEISDILRENLPELAERTPIGRPGTKSLHKGAYDADSTLVKDVLKIRFRSVESTFVDLAKQLLEFERQGRHDRKVGY</sequence>
<dbReference type="PANTHER" id="PTHR10366:SF564">
    <property type="entry name" value="STEROL-4-ALPHA-CARBOXYLATE 3-DEHYDROGENASE, DECARBOXYLATING"/>
    <property type="match status" value="1"/>
</dbReference>
<protein>
    <recommendedName>
        <fullName evidence="3">NAD-dependent epimerase/dehydratase domain-containing protein</fullName>
    </recommendedName>
</protein>
<comment type="similarity">
    <text evidence="2">Belongs to the NAD(P)-dependent epimerase/dehydratase family. Dihydroflavonol-4-reductase subfamily.</text>
</comment>
<evidence type="ECO:0000256" key="1">
    <source>
        <dbReference type="ARBA" id="ARBA00023002"/>
    </source>
</evidence>
<dbReference type="SUPFAM" id="SSF51735">
    <property type="entry name" value="NAD(P)-binding Rossmann-fold domains"/>
    <property type="match status" value="1"/>
</dbReference>